<gene>
    <name evidence="2" type="ORF">ACFO3A_00935</name>
</gene>
<evidence type="ECO:0000256" key="1">
    <source>
        <dbReference type="SAM" id="Phobius"/>
    </source>
</evidence>
<reference evidence="3" key="1">
    <citation type="journal article" date="2019" name="Int. J. Syst. Evol. Microbiol.">
        <title>The Global Catalogue of Microorganisms (GCM) 10K type strain sequencing project: providing services to taxonomists for standard genome sequencing and annotation.</title>
        <authorList>
            <consortium name="The Broad Institute Genomics Platform"/>
            <consortium name="The Broad Institute Genome Sequencing Center for Infectious Disease"/>
            <person name="Wu L."/>
            <person name="Ma J."/>
        </authorList>
    </citation>
    <scope>NUCLEOTIDE SEQUENCE [LARGE SCALE GENOMIC DNA]</scope>
    <source>
        <strain evidence="3">JCM 11650</strain>
    </source>
</reference>
<keyword evidence="1" id="KW-0812">Transmembrane</keyword>
<keyword evidence="3" id="KW-1185">Reference proteome</keyword>
<evidence type="ECO:0000313" key="2">
    <source>
        <dbReference type="EMBL" id="MFC4620782.1"/>
    </source>
</evidence>
<dbReference type="EMBL" id="JBHSEW010000001">
    <property type="protein sequence ID" value="MFC4620782.1"/>
    <property type="molecule type" value="Genomic_DNA"/>
</dbReference>
<comment type="caution">
    <text evidence="2">The sequence shown here is derived from an EMBL/GenBank/DDBJ whole genome shotgun (WGS) entry which is preliminary data.</text>
</comment>
<organism evidence="2 3">
    <name type="scientific">Comamonas nitrativorans</name>
    <dbReference type="NCBI Taxonomy" id="108437"/>
    <lineage>
        <taxon>Bacteria</taxon>
        <taxon>Pseudomonadati</taxon>
        <taxon>Pseudomonadota</taxon>
        <taxon>Betaproteobacteria</taxon>
        <taxon>Burkholderiales</taxon>
        <taxon>Comamonadaceae</taxon>
        <taxon>Comamonas</taxon>
    </lineage>
</organism>
<feature type="transmembrane region" description="Helical" evidence="1">
    <location>
        <begin position="65"/>
        <end position="84"/>
    </location>
</feature>
<evidence type="ECO:0008006" key="4">
    <source>
        <dbReference type="Google" id="ProtNLM"/>
    </source>
</evidence>
<protein>
    <recommendedName>
        <fullName evidence="4">DUF3040 domain-containing protein</fullName>
    </recommendedName>
</protein>
<keyword evidence="1" id="KW-1133">Transmembrane helix</keyword>
<dbReference type="Proteomes" id="UP001595967">
    <property type="component" value="Unassembled WGS sequence"/>
</dbReference>
<keyword evidence="1" id="KW-0472">Membrane</keyword>
<accession>A0ABV9GS30</accession>
<sequence length="92" mass="9857">MTERTSQHDEHCLPTDVVSARAADRAVKKVFAILGVDVDRPESVEEFRADLRFGRKLRKIADHGTLAFIGVVAAALAAAVWAGIVSNISGGK</sequence>
<evidence type="ECO:0000313" key="3">
    <source>
        <dbReference type="Proteomes" id="UP001595967"/>
    </source>
</evidence>
<proteinExistence type="predicted"/>
<dbReference type="RefSeq" id="WP_377723135.1">
    <property type="nucleotide sequence ID" value="NZ_JBHSEW010000001.1"/>
</dbReference>
<name>A0ABV9GS30_9BURK</name>